<dbReference type="Proteomes" id="UP000005387">
    <property type="component" value="Unassembled WGS sequence"/>
</dbReference>
<evidence type="ECO:0000256" key="4">
    <source>
        <dbReference type="ARBA" id="ARBA00022679"/>
    </source>
</evidence>
<dbReference type="EC" id="2.7.8.-" evidence="12 13"/>
<feature type="active site" evidence="12">
    <location>
        <position position="224"/>
    </location>
</feature>
<evidence type="ECO:0000256" key="5">
    <source>
        <dbReference type="ARBA" id="ARBA00022692"/>
    </source>
</evidence>
<sequence>MTWNTELTLLLLPVNILLAGVLVFMERRNVAATWSWLMVLLFVPVVGFVLYMILGQNMRRRKLYKWDKRDHAYLKSMIAEQCQKLEEGWPEDKEGMITPYRKLIDMNLNTSRSLLTLRNEVDFYTEGLKKFEQLLADIAAATQHIHMQYYIFNNDDWGRKVRDALTVKAREGVQVRLLYDDIGSRKLNDRFFTEFDAAGGQRAIFFPSRIPFFNFRINYRNHRKIVVIDGLISYTGGFNVGNEYVGLDRRFGHWRDTHMRLRGEAVHSLQRMFLMDWGLATHQSAQHLPEFFPDPVVSGDGQLAIQFVAGGPSDQWRHVENALLHMIHSAKQTIWLQTPYLIPDESLLNALRIASLSGIDVRVMIPHMADHMFVHWASRYYVGELLQAGVKCYLYTNGFLHAKMMVVDGRIATVGTANFDIRSLKLNFEVNGIIYDWETAQRLEAIYQQDVEESIPFTLEDYNNRSAWSKFNESISKLLSPIL</sequence>
<evidence type="ECO:0000256" key="9">
    <source>
        <dbReference type="ARBA" id="ARBA00023136"/>
    </source>
</evidence>
<evidence type="ECO:0000256" key="10">
    <source>
        <dbReference type="ARBA" id="ARBA00023209"/>
    </source>
</evidence>
<evidence type="ECO:0000256" key="6">
    <source>
        <dbReference type="ARBA" id="ARBA00022737"/>
    </source>
</evidence>
<dbReference type="Pfam" id="PF13091">
    <property type="entry name" value="PLDc_2"/>
    <property type="match status" value="2"/>
</dbReference>
<dbReference type="eggNOG" id="COG1502">
    <property type="taxonomic scope" value="Bacteria"/>
</dbReference>
<dbReference type="GO" id="GO:0008808">
    <property type="term" value="F:cardiolipin synthase activity"/>
    <property type="evidence" value="ECO:0007669"/>
    <property type="project" value="UniProtKB-UniRule"/>
</dbReference>
<feature type="domain" description="PLD phosphodiesterase" evidence="14">
    <location>
        <begin position="396"/>
        <end position="423"/>
    </location>
</feature>
<keyword evidence="2 12" id="KW-1003">Cell membrane</keyword>
<dbReference type="InterPro" id="IPR030874">
    <property type="entry name" value="Cardiolipin_synth_Firmi"/>
</dbReference>
<dbReference type="CDD" id="cd09112">
    <property type="entry name" value="PLDc_CLS_2"/>
    <property type="match status" value="1"/>
</dbReference>
<feature type="active site" evidence="12">
    <location>
        <position position="403"/>
    </location>
</feature>
<keyword evidence="10 12" id="KW-0594">Phospholipid biosynthesis</keyword>
<keyword evidence="7 12" id="KW-1133">Transmembrane helix</keyword>
<feature type="active site" evidence="12">
    <location>
        <position position="222"/>
    </location>
</feature>
<evidence type="ECO:0000313" key="15">
    <source>
        <dbReference type="EMBL" id="EFM10731.1"/>
    </source>
</evidence>
<comment type="similarity">
    <text evidence="12">Belongs to the phospholipase D family. Cardiolipin synthase subfamily.</text>
</comment>
<dbReference type="Gene3D" id="3.30.870.10">
    <property type="entry name" value="Endonuclease Chain A"/>
    <property type="match status" value="2"/>
</dbReference>
<reference evidence="15 16" key="1">
    <citation type="submission" date="2010-07" db="EMBL/GenBank/DDBJ databases">
        <title>The draft genome of Paenibacillus curdlanolyticus YK9.</title>
        <authorList>
            <consortium name="US DOE Joint Genome Institute (JGI-PGF)"/>
            <person name="Lucas S."/>
            <person name="Copeland A."/>
            <person name="Lapidus A."/>
            <person name="Cheng J.-F."/>
            <person name="Bruce D."/>
            <person name="Goodwin L."/>
            <person name="Pitluck S."/>
            <person name="Land M.L."/>
            <person name="Hauser L."/>
            <person name="Chang Y.-J."/>
            <person name="Jeffries C."/>
            <person name="Anderson I.J."/>
            <person name="Johnson E."/>
            <person name="Loganathan U."/>
            <person name="Mulhopadhyay B."/>
            <person name="Kyrpides N."/>
            <person name="Woyke T.J."/>
        </authorList>
    </citation>
    <scope>NUCLEOTIDE SEQUENCE [LARGE SCALE GENOMIC DNA]</scope>
    <source>
        <strain evidence="15 16">YK9</strain>
    </source>
</reference>
<organism evidence="15 16">
    <name type="scientific">Paenibacillus curdlanolyticus YK9</name>
    <dbReference type="NCBI Taxonomy" id="717606"/>
    <lineage>
        <taxon>Bacteria</taxon>
        <taxon>Bacillati</taxon>
        <taxon>Bacillota</taxon>
        <taxon>Bacilli</taxon>
        <taxon>Bacillales</taxon>
        <taxon>Paenibacillaceae</taxon>
        <taxon>Paenibacillus</taxon>
    </lineage>
</organism>
<dbReference type="InterPro" id="IPR022924">
    <property type="entry name" value="Cardiolipin_synthase"/>
</dbReference>
<dbReference type="FunFam" id="3.30.870.10:FF:000014">
    <property type="entry name" value="Cardiolipin synthase"/>
    <property type="match status" value="1"/>
</dbReference>
<dbReference type="CDD" id="cd09110">
    <property type="entry name" value="PLDc_CLS_1"/>
    <property type="match status" value="1"/>
</dbReference>
<feature type="active site" evidence="12">
    <location>
        <position position="229"/>
    </location>
</feature>
<dbReference type="InterPro" id="IPR001736">
    <property type="entry name" value="PLipase_D/transphosphatidylase"/>
</dbReference>
<keyword evidence="6" id="KW-0677">Repeat</keyword>
<evidence type="ECO:0000256" key="8">
    <source>
        <dbReference type="ARBA" id="ARBA00023098"/>
    </source>
</evidence>
<dbReference type="PANTHER" id="PTHR21248:SF22">
    <property type="entry name" value="PHOSPHOLIPASE D"/>
    <property type="match status" value="1"/>
</dbReference>
<dbReference type="AlphaFoldDB" id="E0IAF4"/>
<keyword evidence="16" id="KW-1185">Reference proteome</keyword>
<dbReference type="InterPro" id="IPR027379">
    <property type="entry name" value="CLS_N"/>
</dbReference>
<name>E0IAF4_9BACL</name>
<feature type="active site" evidence="12">
    <location>
        <position position="408"/>
    </location>
</feature>
<keyword evidence="8 12" id="KW-0443">Lipid metabolism</keyword>
<proteinExistence type="inferred from homology"/>
<keyword evidence="3 12" id="KW-0444">Lipid biosynthesis</keyword>
<keyword evidence="5 12" id="KW-0812">Transmembrane</keyword>
<dbReference type="SMART" id="SM00155">
    <property type="entry name" value="PLDc"/>
    <property type="match status" value="2"/>
</dbReference>
<comment type="catalytic activity">
    <reaction evidence="12">
        <text>2 a 1,2-diacyl-sn-glycero-3-phospho-(1'-sn-glycerol) = a cardiolipin + glycerol</text>
        <dbReference type="Rhea" id="RHEA:31451"/>
        <dbReference type="ChEBI" id="CHEBI:17754"/>
        <dbReference type="ChEBI" id="CHEBI:62237"/>
        <dbReference type="ChEBI" id="CHEBI:64716"/>
    </reaction>
</comment>
<comment type="function">
    <text evidence="12">Catalyzes the reversible phosphatidyl group transfer from one phosphatidylglycerol molecule to another to form cardiolipin (CL) (diphosphatidylglycerol) and glycerol.</text>
</comment>
<dbReference type="SUPFAM" id="SSF56024">
    <property type="entry name" value="Phospholipase D/nuclease"/>
    <property type="match status" value="2"/>
</dbReference>
<evidence type="ECO:0000259" key="14">
    <source>
        <dbReference type="PROSITE" id="PS50035"/>
    </source>
</evidence>
<dbReference type="NCBIfam" id="TIGR04265">
    <property type="entry name" value="bac_cardiolipin"/>
    <property type="match status" value="1"/>
</dbReference>
<feature type="transmembrane region" description="Helical" evidence="12">
    <location>
        <begin position="31"/>
        <end position="54"/>
    </location>
</feature>
<evidence type="ECO:0000256" key="2">
    <source>
        <dbReference type="ARBA" id="ARBA00022475"/>
    </source>
</evidence>
<dbReference type="PROSITE" id="PS50035">
    <property type="entry name" value="PLD"/>
    <property type="match status" value="2"/>
</dbReference>
<accession>E0IAF4</accession>
<dbReference type="RefSeq" id="WP_006038633.1">
    <property type="nucleotide sequence ID" value="NZ_AEDD01000006.1"/>
</dbReference>
<feature type="transmembrane region" description="Helical" evidence="12">
    <location>
        <begin position="7"/>
        <end position="25"/>
    </location>
</feature>
<dbReference type="PANTHER" id="PTHR21248">
    <property type="entry name" value="CARDIOLIPIN SYNTHASE"/>
    <property type="match status" value="1"/>
</dbReference>
<dbReference type="EMBL" id="AEDD01000006">
    <property type="protein sequence ID" value="EFM10731.1"/>
    <property type="molecule type" value="Genomic_DNA"/>
</dbReference>
<keyword evidence="9 12" id="KW-0472">Membrane</keyword>
<gene>
    <name evidence="15" type="ORF">PaecuDRAFT_2643</name>
</gene>
<feature type="active site" evidence="12">
    <location>
        <position position="401"/>
    </location>
</feature>
<comment type="subcellular location">
    <subcellularLocation>
        <location evidence="1 12">Cell membrane</location>
        <topology evidence="1 12">Multi-pass membrane protein</topology>
    </subcellularLocation>
</comment>
<evidence type="ECO:0000256" key="1">
    <source>
        <dbReference type="ARBA" id="ARBA00004651"/>
    </source>
</evidence>
<dbReference type="GO" id="GO:0032049">
    <property type="term" value="P:cardiolipin biosynthetic process"/>
    <property type="evidence" value="ECO:0007669"/>
    <property type="project" value="UniProtKB-UniRule"/>
</dbReference>
<evidence type="ECO:0000256" key="7">
    <source>
        <dbReference type="ARBA" id="ARBA00022989"/>
    </source>
</evidence>
<dbReference type="OrthoDB" id="9762009at2"/>
<dbReference type="GO" id="GO:0005886">
    <property type="term" value="C:plasma membrane"/>
    <property type="evidence" value="ECO:0007669"/>
    <property type="project" value="UniProtKB-SubCell"/>
</dbReference>
<dbReference type="HAMAP" id="MF_01916">
    <property type="entry name" value="Cardiolipin_synth_Cls"/>
    <property type="match status" value="1"/>
</dbReference>
<dbReference type="InterPro" id="IPR025202">
    <property type="entry name" value="PLD-like_dom"/>
</dbReference>
<protein>
    <recommendedName>
        <fullName evidence="12 13">Cardiolipin synthase</fullName>
        <shortName evidence="12">CL synthase</shortName>
        <ecNumber evidence="12 13">2.7.8.-</ecNumber>
    </recommendedName>
</protein>
<dbReference type="Pfam" id="PF13396">
    <property type="entry name" value="PLDc_N"/>
    <property type="match status" value="1"/>
</dbReference>
<evidence type="ECO:0000256" key="12">
    <source>
        <dbReference type="HAMAP-Rule" id="MF_01916"/>
    </source>
</evidence>
<evidence type="ECO:0000256" key="3">
    <source>
        <dbReference type="ARBA" id="ARBA00022516"/>
    </source>
</evidence>
<evidence type="ECO:0000256" key="11">
    <source>
        <dbReference type="ARBA" id="ARBA00023264"/>
    </source>
</evidence>
<feature type="domain" description="PLD phosphodiesterase" evidence="14">
    <location>
        <begin position="217"/>
        <end position="244"/>
    </location>
</feature>
<dbReference type="STRING" id="717606.PaecuDRAFT_2643"/>
<keyword evidence="11 12" id="KW-1208">Phospholipid metabolism</keyword>
<evidence type="ECO:0000313" key="16">
    <source>
        <dbReference type="Proteomes" id="UP000005387"/>
    </source>
</evidence>
<keyword evidence="4 12" id="KW-0808">Transferase</keyword>
<evidence type="ECO:0000256" key="13">
    <source>
        <dbReference type="NCBIfam" id="TIGR04265"/>
    </source>
</evidence>